<protein>
    <submittedName>
        <fullName evidence="2">Uncharacterized protein</fullName>
    </submittedName>
</protein>
<organism evidence="2 3">
    <name type="scientific">Dibothriocephalus latus</name>
    <name type="common">Fish tapeworm</name>
    <name type="synonym">Diphyllobothrium latum</name>
    <dbReference type="NCBI Taxonomy" id="60516"/>
    <lineage>
        <taxon>Eukaryota</taxon>
        <taxon>Metazoa</taxon>
        <taxon>Spiralia</taxon>
        <taxon>Lophotrochozoa</taxon>
        <taxon>Platyhelminthes</taxon>
        <taxon>Cestoda</taxon>
        <taxon>Eucestoda</taxon>
        <taxon>Diphyllobothriidea</taxon>
        <taxon>Diphyllobothriidae</taxon>
        <taxon>Dibothriocephalus</taxon>
    </lineage>
</organism>
<dbReference type="EMBL" id="UYRU01088427">
    <property type="protein sequence ID" value="VDN36199.1"/>
    <property type="molecule type" value="Genomic_DNA"/>
</dbReference>
<gene>
    <name evidence="2" type="ORF">DILT_LOCUS16974</name>
</gene>
<keyword evidence="3" id="KW-1185">Reference proteome</keyword>
<reference evidence="2 3" key="1">
    <citation type="submission" date="2018-11" db="EMBL/GenBank/DDBJ databases">
        <authorList>
            <consortium name="Pathogen Informatics"/>
        </authorList>
    </citation>
    <scope>NUCLEOTIDE SEQUENCE [LARGE SCALE GENOMIC DNA]</scope>
</reference>
<name>A0A3P7R5B1_DIBLA</name>
<feature type="region of interest" description="Disordered" evidence="1">
    <location>
        <begin position="1"/>
        <end position="90"/>
    </location>
</feature>
<accession>A0A3P7R5B1</accession>
<dbReference type="OrthoDB" id="10660079at2759"/>
<feature type="compositionally biased region" description="Low complexity" evidence="1">
    <location>
        <begin position="70"/>
        <end position="83"/>
    </location>
</feature>
<dbReference type="AlphaFoldDB" id="A0A3P7R5B1"/>
<evidence type="ECO:0000256" key="1">
    <source>
        <dbReference type="SAM" id="MobiDB-lite"/>
    </source>
</evidence>
<proteinExistence type="predicted"/>
<evidence type="ECO:0000313" key="2">
    <source>
        <dbReference type="EMBL" id="VDN36199.1"/>
    </source>
</evidence>
<sequence length="139" mass="15239">MQPPPPPHFPEGTDDGSRRPDFGPDLNVGERPGERERITPPPSIEPPIVLQPDEATSARPTEPEPPIVVPPGVWVPGKGKQPGQLPESHLFRPVYDRDRSVTPPPRTTSAANSVHWYSVTMSLLLMFLSTCRLIGSIVL</sequence>
<dbReference type="Proteomes" id="UP000281553">
    <property type="component" value="Unassembled WGS sequence"/>
</dbReference>
<evidence type="ECO:0000313" key="3">
    <source>
        <dbReference type="Proteomes" id="UP000281553"/>
    </source>
</evidence>